<dbReference type="EMBL" id="QKZI01000001">
    <property type="protein sequence ID" value="PZX08069.1"/>
    <property type="molecule type" value="Genomic_DNA"/>
</dbReference>
<dbReference type="Proteomes" id="UP000248646">
    <property type="component" value="Unassembled WGS sequence"/>
</dbReference>
<keyword evidence="2" id="KW-1185">Reference proteome</keyword>
<proteinExistence type="predicted"/>
<name>A0A2W7NCA7_9BACI</name>
<evidence type="ECO:0000313" key="2">
    <source>
        <dbReference type="Proteomes" id="UP000248646"/>
    </source>
</evidence>
<gene>
    <name evidence="1" type="ORF">C7437_1011192</name>
</gene>
<protein>
    <recommendedName>
        <fullName evidence="3">Copper amine oxidase-like protein</fullName>
    </recommendedName>
</protein>
<dbReference type="AlphaFoldDB" id="A0A2W7NCA7"/>
<evidence type="ECO:0000313" key="1">
    <source>
        <dbReference type="EMBL" id="PZX08069.1"/>
    </source>
</evidence>
<reference evidence="1 2" key="1">
    <citation type="submission" date="2018-06" db="EMBL/GenBank/DDBJ databases">
        <title>Genomic Encyclopedia of Type Strains, Phase IV (KMG-IV): sequencing the most valuable type-strain genomes for metagenomic binning, comparative biology and taxonomic classification.</title>
        <authorList>
            <person name="Goeker M."/>
        </authorList>
    </citation>
    <scope>NUCLEOTIDE SEQUENCE [LARGE SCALE GENOMIC DNA]</scope>
    <source>
        <strain evidence="1 2">DSM 5</strain>
    </source>
</reference>
<comment type="caution">
    <text evidence="1">The sequence shown here is derived from an EMBL/GenBank/DDBJ whole genome shotgun (WGS) entry which is preliminary data.</text>
</comment>
<accession>A0A2W7NCA7</accession>
<dbReference type="RefSeq" id="WP_111438665.1">
    <property type="nucleotide sequence ID" value="NZ_QKZI01000001.1"/>
</dbReference>
<organism evidence="1 2">
    <name type="scientific">Psychrobacillus insolitus</name>
    <dbReference type="NCBI Taxonomy" id="1461"/>
    <lineage>
        <taxon>Bacteria</taxon>
        <taxon>Bacillati</taxon>
        <taxon>Bacillota</taxon>
        <taxon>Bacilli</taxon>
        <taxon>Bacillales</taxon>
        <taxon>Bacillaceae</taxon>
        <taxon>Psychrobacillus</taxon>
    </lineage>
</organism>
<evidence type="ECO:0008006" key="3">
    <source>
        <dbReference type="Google" id="ProtNLM"/>
    </source>
</evidence>
<dbReference type="OrthoDB" id="2431422at2"/>
<sequence>MKFVISFLFLILVVVNSVLLLFQYQVYSTSLAEDEPSYSYEQEIEVKLKENKMIIKQHFANLPKEEMDILWPINSENRSCELNTSDGCNRLIEDLSAFAAGETKRQSISFEIPIPEGLVDGKVFSGLFAKLDQGGVSYTTLHITDALKRGGMWVSGLPMVGTTSLELIDYSLAYGTGAVTELFWQKDDVPLIYEDDYFTIYSAKDIPSEWKEQLGKVHIPGSEHVSVLLNNNNKINSSRIVTISAGDRPSLERELLHRNVREVYGLGNDQTIIVDVISSFLLNQPIGSGKATAMYEALNNYFTSEQLAEWNILLENQKNSQLNAERLDQLLEEIFALKTSFFTQNVQEGVEYFPLLFEDLRAVYINELKQEKISVILKDSKVLYDLEPLLSELGYTLEVTDDGLYIQNDKRAFRFPIQEPFYVLNKKRYDTISEPIEKIGSRFYVEETWMIRLFLVEIEKQEKQINITKAIF</sequence>